<evidence type="ECO:0000313" key="9">
    <source>
        <dbReference type="EMBL" id="MBA9019849.1"/>
    </source>
</evidence>
<evidence type="ECO:0000313" key="10">
    <source>
        <dbReference type="Proteomes" id="UP000587524"/>
    </source>
</evidence>
<organism evidence="9 10">
    <name type="scientific">Aminobacter ciceronei</name>
    <dbReference type="NCBI Taxonomy" id="150723"/>
    <lineage>
        <taxon>Bacteria</taxon>
        <taxon>Pseudomonadati</taxon>
        <taxon>Pseudomonadota</taxon>
        <taxon>Alphaproteobacteria</taxon>
        <taxon>Hyphomicrobiales</taxon>
        <taxon>Phyllobacteriaceae</taxon>
        <taxon>Aminobacter</taxon>
    </lineage>
</organism>
<keyword evidence="6 7" id="KW-0472">Membrane</keyword>
<feature type="transmembrane region" description="Helical" evidence="7">
    <location>
        <begin position="100"/>
        <end position="121"/>
    </location>
</feature>
<keyword evidence="10" id="KW-1185">Reference proteome</keyword>
<comment type="caution">
    <text evidence="9">The sequence shown here is derived from an EMBL/GenBank/DDBJ whole genome shotgun (WGS) entry which is preliminary data.</text>
</comment>
<feature type="transmembrane region" description="Helical" evidence="7">
    <location>
        <begin position="228"/>
        <end position="252"/>
    </location>
</feature>
<feature type="transmembrane region" description="Helical" evidence="7">
    <location>
        <begin position="173"/>
        <end position="191"/>
    </location>
</feature>
<dbReference type="EMBL" id="JACJHZ010000007">
    <property type="protein sequence ID" value="MBA9019849.1"/>
    <property type="molecule type" value="Genomic_DNA"/>
</dbReference>
<evidence type="ECO:0000256" key="6">
    <source>
        <dbReference type="ARBA" id="ARBA00023136"/>
    </source>
</evidence>
<feature type="transmembrane region" description="Helical" evidence="7">
    <location>
        <begin position="133"/>
        <end position="153"/>
    </location>
</feature>
<evidence type="ECO:0000259" key="8">
    <source>
        <dbReference type="PROSITE" id="PS50928"/>
    </source>
</evidence>
<dbReference type="Pfam" id="PF19300">
    <property type="entry name" value="BPD_transp_1_N"/>
    <property type="match status" value="1"/>
</dbReference>
<evidence type="ECO:0000256" key="3">
    <source>
        <dbReference type="ARBA" id="ARBA00022475"/>
    </source>
</evidence>
<feature type="transmembrane region" description="Helical" evidence="7">
    <location>
        <begin position="272"/>
        <end position="291"/>
    </location>
</feature>
<keyword evidence="5 7" id="KW-1133">Transmembrane helix</keyword>
<evidence type="ECO:0000256" key="4">
    <source>
        <dbReference type="ARBA" id="ARBA00022692"/>
    </source>
</evidence>
<evidence type="ECO:0000256" key="1">
    <source>
        <dbReference type="ARBA" id="ARBA00004651"/>
    </source>
</evidence>
<dbReference type="PANTHER" id="PTHR43163:SF6">
    <property type="entry name" value="DIPEPTIDE TRANSPORT SYSTEM PERMEASE PROTEIN DPPB-RELATED"/>
    <property type="match status" value="1"/>
</dbReference>
<keyword evidence="4 7" id="KW-0812">Transmembrane</keyword>
<accession>A0ABR6C4B5</accession>
<evidence type="ECO:0000256" key="5">
    <source>
        <dbReference type="ARBA" id="ARBA00022989"/>
    </source>
</evidence>
<gene>
    <name evidence="9" type="ORF">HNQ97_001844</name>
</gene>
<dbReference type="SUPFAM" id="SSF161098">
    <property type="entry name" value="MetI-like"/>
    <property type="match status" value="1"/>
</dbReference>
<evidence type="ECO:0000256" key="7">
    <source>
        <dbReference type="RuleBase" id="RU363032"/>
    </source>
</evidence>
<name>A0ABR6C4B5_9HYPH</name>
<proteinExistence type="inferred from homology"/>
<comment type="subcellular location">
    <subcellularLocation>
        <location evidence="1 7">Cell membrane</location>
        <topology evidence="1 7">Multi-pass membrane protein</topology>
    </subcellularLocation>
</comment>
<reference evidence="9 10" key="1">
    <citation type="submission" date="2020-08" db="EMBL/GenBank/DDBJ databases">
        <title>Genomic Encyclopedia of Type Strains, Phase IV (KMG-IV): sequencing the most valuable type-strain genomes for metagenomic binning, comparative biology and taxonomic classification.</title>
        <authorList>
            <person name="Goeker M."/>
        </authorList>
    </citation>
    <scope>NUCLEOTIDE SEQUENCE [LARGE SCALE GENOMIC DNA]</scope>
    <source>
        <strain evidence="9 10">DSM 17455</strain>
    </source>
</reference>
<comment type="similarity">
    <text evidence="7">Belongs to the binding-protein-dependent transport system permease family.</text>
</comment>
<evidence type="ECO:0000256" key="2">
    <source>
        <dbReference type="ARBA" id="ARBA00022448"/>
    </source>
</evidence>
<protein>
    <submittedName>
        <fullName evidence="9">ABC-type dipeptide/oligopeptide/nickel transport system permease component</fullName>
    </submittedName>
</protein>
<sequence>MLQFTKKMTELILLLLCVSFIAFMVPRLIPGDPARLFAGLDAPAEVVAAIRTEWGFDQPLVVQYWTFLTKALQGDLGFSIHFKQPVMQEILIRLPSSIELAVAATAISVLIGVPLGIASALHRRKLIDKVATFSSILGISTPIFVAGLCLMYIFSMRLGWFPASGRGSLSKLVLPALTLGLYNTALITRLTRSTMLDALNTDYIRTARAKGLSERVVIYKHALRNAILPVYTIVGLNIGYLIGSSVIIEAVFGRGGLGSVLVDAVKWRDYPLAQGSILAFAIVIILVNRFVDWSYPFVDPRIKGN</sequence>
<dbReference type="InterPro" id="IPR035906">
    <property type="entry name" value="MetI-like_sf"/>
</dbReference>
<keyword evidence="2 7" id="KW-0813">Transport</keyword>
<dbReference type="CDD" id="cd06261">
    <property type="entry name" value="TM_PBP2"/>
    <property type="match status" value="1"/>
</dbReference>
<dbReference type="PROSITE" id="PS50928">
    <property type="entry name" value="ABC_TM1"/>
    <property type="match status" value="1"/>
</dbReference>
<keyword evidence="3" id="KW-1003">Cell membrane</keyword>
<dbReference type="PANTHER" id="PTHR43163">
    <property type="entry name" value="DIPEPTIDE TRANSPORT SYSTEM PERMEASE PROTEIN DPPB-RELATED"/>
    <property type="match status" value="1"/>
</dbReference>
<feature type="domain" description="ABC transmembrane type-1" evidence="8">
    <location>
        <begin position="94"/>
        <end position="291"/>
    </location>
</feature>
<dbReference type="RefSeq" id="WP_182573916.1">
    <property type="nucleotide sequence ID" value="NZ_JACJHY010000007.1"/>
</dbReference>
<dbReference type="Pfam" id="PF00528">
    <property type="entry name" value="BPD_transp_1"/>
    <property type="match status" value="1"/>
</dbReference>
<dbReference type="InterPro" id="IPR000515">
    <property type="entry name" value="MetI-like"/>
</dbReference>
<dbReference type="Proteomes" id="UP000587524">
    <property type="component" value="Unassembled WGS sequence"/>
</dbReference>
<dbReference type="InterPro" id="IPR045621">
    <property type="entry name" value="BPD_transp_1_N"/>
</dbReference>
<dbReference type="Gene3D" id="1.10.3720.10">
    <property type="entry name" value="MetI-like"/>
    <property type="match status" value="1"/>
</dbReference>